<dbReference type="PANTHER" id="PTHR30482">
    <property type="entry name" value="HIGH-AFFINITY BRANCHED-CHAIN AMINO ACID TRANSPORT SYSTEM PERMEASE"/>
    <property type="match status" value="1"/>
</dbReference>
<dbReference type="PANTHER" id="PTHR30482:SF10">
    <property type="entry name" value="HIGH-AFFINITY BRANCHED-CHAIN AMINO ACID TRANSPORT PROTEIN BRAE"/>
    <property type="match status" value="1"/>
</dbReference>
<name>A0A6L6VJQ3_AGRVI</name>
<evidence type="ECO:0008006" key="9">
    <source>
        <dbReference type="Google" id="ProtNLM"/>
    </source>
</evidence>
<dbReference type="Pfam" id="PF02653">
    <property type="entry name" value="BPD_transp_2"/>
    <property type="match status" value="1"/>
</dbReference>
<dbReference type="InterPro" id="IPR043428">
    <property type="entry name" value="LivM-like"/>
</dbReference>
<evidence type="ECO:0000313" key="8">
    <source>
        <dbReference type="Proteomes" id="UP000477951"/>
    </source>
</evidence>
<organism evidence="7 8">
    <name type="scientific">Agrobacterium vitis</name>
    <name type="common">Rhizobium vitis</name>
    <dbReference type="NCBI Taxonomy" id="373"/>
    <lineage>
        <taxon>Bacteria</taxon>
        <taxon>Pseudomonadati</taxon>
        <taxon>Pseudomonadota</taxon>
        <taxon>Alphaproteobacteria</taxon>
        <taxon>Hyphomicrobiales</taxon>
        <taxon>Rhizobiaceae</taxon>
        <taxon>Rhizobium/Agrobacterium group</taxon>
        <taxon>Agrobacterium</taxon>
    </lineage>
</organism>
<feature type="transmembrane region" description="Helical" evidence="6">
    <location>
        <begin position="209"/>
        <end position="228"/>
    </location>
</feature>
<evidence type="ECO:0000256" key="1">
    <source>
        <dbReference type="ARBA" id="ARBA00004651"/>
    </source>
</evidence>
<proteinExistence type="predicted"/>
<keyword evidence="5 6" id="KW-0472">Membrane</keyword>
<feature type="transmembrane region" description="Helical" evidence="6">
    <location>
        <begin position="12"/>
        <end position="34"/>
    </location>
</feature>
<feature type="transmembrane region" description="Helical" evidence="6">
    <location>
        <begin position="92"/>
        <end position="114"/>
    </location>
</feature>
<dbReference type="Proteomes" id="UP000477951">
    <property type="component" value="Unassembled WGS sequence"/>
</dbReference>
<dbReference type="CDD" id="cd06581">
    <property type="entry name" value="TM_PBP1_LivM_like"/>
    <property type="match status" value="1"/>
</dbReference>
<evidence type="ECO:0000256" key="4">
    <source>
        <dbReference type="ARBA" id="ARBA00022989"/>
    </source>
</evidence>
<keyword evidence="2" id="KW-1003">Cell membrane</keyword>
<feature type="transmembrane region" description="Helical" evidence="6">
    <location>
        <begin position="161"/>
        <end position="179"/>
    </location>
</feature>
<feature type="transmembrane region" description="Helical" evidence="6">
    <location>
        <begin position="279"/>
        <end position="298"/>
    </location>
</feature>
<protein>
    <recommendedName>
        <fullName evidence="9">Branched-chain amino acid ABC transporter permease</fullName>
    </recommendedName>
</protein>
<dbReference type="InterPro" id="IPR001851">
    <property type="entry name" value="ABC_transp_permease"/>
</dbReference>
<gene>
    <name evidence="7" type="ORF">GOZ90_25615</name>
</gene>
<evidence type="ECO:0000256" key="6">
    <source>
        <dbReference type="SAM" id="Phobius"/>
    </source>
</evidence>
<dbReference type="EMBL" id="WPHR01000044">
    <property type="protein sequence ID" value="MUZ76030.1"/>
    <property type="molecule type" value="Genomic_DNA"/>
</dbReference>
<comment type="subcellular location">
    <subcellularLocation>
        <location evidence="1">Cell membrane</location>
        <topology evidence="1">Multi-pass membrane protein</topology>
    </subcellularLocation>
</comment>
<feature type="transmembrane region" description="Helical" evidence="6">
    <location>
        <begin position="248"/>
        <end position="272"/>
    </location>
</feature>
<evidence type="ECO:0000313" key="7">
    <source>
        <dbReference type="EMBL" id="MUZ76030.1"/>
    </source>
</evidence>
<dbReference type="GO" id="GO:0005886">
    <property type="term" value="C:plasma membrane"/>
    <property type="evidence" value="ECO:0007669"/>
    <property type="project" value="UniProtKB-SubCell"/>
</dbReference>
<dbReference type="RefSeq" id="WP_156616533.1">
    <property type="nucleotide sequence ID" value="NZ_WPHR01000044.1"/>
</dbReference>
<comment type="caution">
    <text evidence="7">The sequence shown here is derived from an EMBL/GenBank/DDBJ whole genome shotgun (WGS) entry which is preliminary data.</text>
</comment>
<evidence type="ECO:0000256" key="2">
    <source>
        <dbReference type="ARBA" id="ARBA00022475"/>
    </source>
</evidence>
<feature type="transmembrane region" description="Helical" evidence="6">
    <location>
        <begin position="55"/>
        <end position="80"/>
    </location>
</feature>
<dbReference type="AlphaFoldDB" id="A0A6L6VJQ3"/>
<reference evidence="7 8" key="1">
    <citation type="submission" date="2019-12" db="EMBL/GenBank/DDBJ databases">
        <title>Whole-genome sequencing of Allorhizobium vitis.</title>
        <authorList>
            <person name="Gan H.M."/>
            <person name="Szegedi E."/>
            <person name="Burr T."/>
            <person name="Savka M.A."/>
        </authorList>
    </citation>
    <scope>NUCLEOTIDE SEQUENCE [LARGE SCALE GENOMIC DNA]</scope>
    <source>
        <strain evidence="7 8">CG516</strain>
    </source>
</reference>
<keyword evidence="3 6" id="KW-0812">Transmembrane</keyword>
<keyword evidence="4 6" id="KW-1133">Transmembrane helix</keyword>
<accession>A0A6L6VJQ3</accession>
<evidence type="ECO:0000256" key="3">
    <source>
        <dbReference type="ARBA" id="ARBA00022692"/>
    </source>
</evidence>
<feature type="transmembrane region" description="Helical" evidence="6">
    <location>
        <begin position="119"/>
        <end position="141"/>
    </location>
</feature>
<evidence type="ECO:0000256" key="5">
    <source>
        <dbReference type="ARBA" id="ARBA00023136"/>
    </source>
</evidence>
<sequence length="322" mass="34109">MKLTPSAPVLWHGFIMPLALLALFAVAGFVPGILGRYELEIGYRLMLCITLAEAWNLLAGFGGLVSLGSAAFIGVGAYVFTGALNSLGVDPLVGLFLGGLAGSVLAFVVSPAVFRMRGLYFTVGTLALGEALRLFMVNVPWFGGARGLFLDASFPSRHELFGWALAIMLVAQIAVTGYTQSRLSIILRSVRDDEDAASQLGVRTFRVKLLVFGVASFIMGLAGGLQAFKLGAVEPYGIFGLQWSVDILAMVVIGGLGMRWGAVVGAVVVIALAEFLADYPSIHIILTGVFLIIVIRFAPKGLCGLAMSLWRKFQGTATGELS</sequence>
<dbReference type="GO" id="GO:0015658">
    <property type="term" value="F:branched-chain amino acid transmembrane transporter activity"/>
    <property type="evidence" value="ECO:0007669"/>
    <property type="project" value="InterPro"/>
</dbReference>